<evidence type="ECO:0000313" key="2">
    <source>
        <dbReference type="EMBL" id="KAF0552271.1"/>
    </source>
</evidence>
<keyword evidence="2" id="KW-0808">Transferase</keyword>
<dbReference type="PIRSF" id="PIRSF000654">
    <property type="entry name" value="Integrin-linked_kinase"/>
    <property type="match status" value="1"/>
</dbReference>
<comment type="caution">
    <text evidence="2">The sequence shown here is derived from an EMBL/GenBank/DDBJ whole genome shotgun (WGS) entry which is preliminary data.</text>
</comment>
<protein>
    <submittedName>
        <fullName evidence="2">Kinase-like domain-containing protein</fullName>
    </submittedName>
</protein>
<evidence type="ECO:0000313" key="3">
    <source>
        <dbReference type="Proteomes" id="UP000439903"/>
    </source>
</evidence>
<evidence type="ECO:0000259" key="1">
    <source>
        <dbReference type="PROSITE" id="PS50011"/>
    </source>
</evidence>
<dbReference type="InterPro" id="IPR051681">
    <property type="entry name" value="Ser/Thr_Kinases-Pseudokinases"/>
</dbReference>
<accession>A0A8H4B1E2</accession>
<dbReference type="InterPro" id="IPR000719">
    <property type="entry name" value="Prot_kinase_dom"/>
</dbReference>
<organism evidence="2 3">
    <name type="scientific">Gigaspora margarita</name>
    <dbReference type="NCBI Taxonomy" id="4874"/>
    <lineage>
        <taxon>Eukaryota</taxon>
        <taxon>Fungi</taxon>
        <taxon>Fungi incertae sedis</taxon>
        <taxon>Mucoromycota</taxon>
        <taxon>Glomeromycotina</taxon>
        <taxon>Glomeromycetes</taxon>
        <taxon>Diversisporales</taxon>
        <taxon>Gigasporaceae</taxon>
        <taxon>Gigaspora</taxon>
    </lineage>
</organism>
<keyword evidence="2" id="KW-0418">Kinase</keyword>
<sequence>MFVWIRKKIFRNKPSFRDPGKVKGDQTRYYKWIEDNSDITIINHLELDKVHEIDRGGHGTVYSAEYRGEKIVYKKIKENEIRKIVNEIKQHMTVTGSDNIIKFLGVTLDSGNSDQKNYMIVLQYANGGTLASYLKNKISNGIFKISWTELIRIVKQIISGLQYSHERNIAHGDLNPKNILVINGDNDRFVISDFGSASKLDDSLISIHGKDLTIEYADPQFFINPQMIEPNFKSDIYSLGVILWELTSGIRPFSEVLNKIALPNQILKGKREKMVPGTPSSYVKLYKKCWSFNPKKRPEIKEILRKLDKSKDEKKIIFNNVRGMRQ</sequence>
<dbReference type="InterPro" id="IPR001245">
    <property type="entry name" value="Ser-Thr/Tyr_kinase_cat_dom"/>
</dbReference>
<dbReference type="EMBL" id="WTPW01000069">
    <property type="protein sequence ID" value="KAF0552271.1"/>
    <property type="molecule type" value="Genomic_DNA"/>
</dbReference>
<dbReference type="GO" id="GO:0005524">
    <property type="term" value="F:ATP binding"/>
    <property type="evidence" value="ECO:0007669"/>
    <property type="project" value="InterPro"/>
</dbReference>
<reference evidence="2 3" key="1">
    <citation type="journal article" date="2019" name="Environ. Microbiol.">
        <title>At the nexus of three kingdoms: the genome of the mycorrhizal fungus Gigaspora margarita provides insights into plant, endobacterial and fungal interactions.</title>
        <authorList>
            <person name="Venice F."/>
            <person name="Ghignone S."/>
            <person name="Salvioli di Fossalunga A."/>
            <person name="Amselem J."/>
            <person name="Novero M."/>
            <person name="Xianan X."/>
            <person name="Sedzielewska Toro K."/>
            <person name="Morin E."/>
            <person name="Lipzen A."/>
            <person name="Grigoriev I.V."/>
            <person name="Henrissat B."/>
            <person name="Martin F.M."/>
            <person name="Bonfante P."/>
        </authorList>
    </citation>
    <scope>NUCLEOTIDE SEQUENCE [LARGE SCALE GENOMIC DNA]</scope>
    <source>
        <strain evidence="2 3">BEG34</strain>
    </source>
</reference>
<dbReference type="GO" id="GO:0004674">
    <property type="term" value="F:protein serine/threonine kinase activity"/>
    <property type="evidence" value="ECO:0007669"/>
    <property type="project" value="TreeGrafter"/>
</dbReference>
<dbReference type="PRINTS" id="PR00109">
    <property type="entry name" value="TYRKINASE"/>
</dbReference>
<dbReference type="AlphaFoldDB" id="A0A8H4B1E2"/>
<dbReference type="PROSITE" id="PS50011">
    <property type="entry name" value="PROTEIN_KINASE_DOM"/>
    <property type="match status" value="1"/>
</dbReference>
<dbReference type="Proteomes" id="UP000439903">
    <property type="component" value="Unassembled WGS sequence"/>
</dbReference>
<feature type="domain" description="Protein kinase" evidence="1">
    <location>
        <begin position="47"/>
        <end position="318"/>
    </location>
</feature>
<dbReference type="Gene3D" id="1.10.510.10">
    <property type="entry name" value="Transferase(Phosphotransferase) domain 1"/>
    <property type="match status" value="1"/>
</dbReference>
<proteinExistence type="predicted"/>
<dbReference type="PANTHER" id="PTHR44329">
    <property type="entry name" value="SERINE/THREONINE-PROTEIN KINASE TNNI3K-RELATED"/>
    <property type="match status" value="1"/>
</dbReference>
<dbReference type="InterPro" id="IPR011009">
    <property type="entry name" value="Kinase-like_dom_sf"/>
</dbReference>
<name>A0A8H4B1E2_GIGMA</name>
<dbReference type="SUPFAM" id="SSF56112">
    <property type="entry name" value="Protein kinase-like (PK-like)"/>
    <property type="match status" value="1"/>
</dbReference>
<dbReference type="OrthoDB" id="10261027at2759"/>
<gene>
    <name evidence="2" type="ORF">F8M41_022226</name>
</gene>
<keyword evidence="3" id="KW-1185">Reference proteome</keyword>
<dbReference type="Pfam" id="PF07714">
    <property type="entry name" value="PK_Tyr_Ser-Thr"/>
    <property type="match status" value="1"/>
</dbReference>